<dbReference type="Pfam" id="PF02922">
    <property type="entry name" value="CBM_48"/>
    <property type="match status" value="1"/>
</dbReference>
<gene>
    <name evidence="6" type="ORF">SAMN05216199_1888</name>
</gene>
<feature type="domain" description="Glycosyl hydrolase family 13 catalytic" evidence="5">
    <location>
        <begin position="146"/>
        <end position="587"/>
    </location>
</feature>
<dbReference type="GO" id="GO:0004135">
    <property type="term" value="F:amylo-alpha-1,6-glucosidase activity"/>
    <property type="evidence" value="ECO:0007669"/>
    <property type="project" value="InterPro"/>
</dbReference>
<dbReference type="Gene3D" id="3.20.20.80">
    <property type="entry name" value="Glycosidases"/>
    <property type="match status" value="1"/>
</dbReference>
<dbReference type="OrthoDB" id="3236218at2"/>
<evidence type="ECO:0000256" key="3">
    <source>
        <dbReference type="ARBA" id="ARBA00023295"/>
    </source>
</evidence>
<evidence type="ECO:0000256" key="2">
    <source>
        <dbReference type="ARBA" id="ARBA00022801"/>
    </source>
</evidence>
<keyword evidence="7" id="KW-1185">Reference proteome</keyword>
<dbReference type="InterPro" id="IPR044505">
    <property type="entry name" value="GlgX_Isoamylase_N_E_set"/>
</dbReference>
<dbReference type="STRING" id="587636.SAMN05216199_1888"/>
<evidence type="ECO:0000256" key="1">
    <source>
        <dbReference type="ARBA" id="ARBA00008061"/>
    </source>
</evidence>
<dbReference type="InterPro" id="IPR011837">
    <property type="entry name" value="Glycogen_debranch_GlgX"/>
</dbReference>
<reference evidence="7" key="1">
    <citation type="submission" date="2016-10" db="EMBL/GenBank/DDBJ databases">
        <authorList>
            <person name="Varghese N."/>
            <person name="Submissions S."/>
        </authorList>
    </citation>
    <scope>NUCLEOTIDE SEQUENCE [LARGE SCALE GENOMIC DNA]</scope>
    <source>
        <strain evidence="7">CGMCC 1.6963</strain>
    </source>
</reference>
<dbReference type="InterPro" id="IPR013783">
    <property type="entry name" value="Ig-like_fold"/>
</dbReference>
<dbReference type="InterPro" id="IPR017853">
    <property type="entry name" value="GH"/>
</dbReference>
<keyword evidence="3" id="KW-0326">Glycosidase</keyword>
<comment type="similarity">
    <text evidence="1">Belongs to the glycosyl hydrolase 13 family.</text>
</comment>
<dbReference type="SUPFAM" id="SSF51011">
    <property type="entry name" value="Glycosyl hydrolase domain"/>
    <property type="match status" value="1"/>
</dbReference>
<feature type="region of interest" description="Disordered" evidence="4">
    <location>
        <begin position="486"/>
        <end position="512"/>
    </location>
</feature>
<dbReference type="InterPro" id="IPR013780">
    <property type="entry name" value="Glyco_hydro_b"/>
</dbReference>
<keyword evidence="2" id="KW-0378">Hydrolase</keyword>
<dbReference type="EMBL" id="FOHB01000003">
    <property type="protein sequence ID" value="SES07978.1"/>
    <property type="molecule type" value="Genomic_DNA"/>
</dbReference>
<dbReference type="Gene3D" id="2.60.40.1180">
    <property type="entry name" value="Golgi alpha-mannosidase II"/>
    <property type="match status" value="1"/>
</dbReference>
<evidence type="ECO:0000313" key="7">
    <source>
        <dbReference type="Proteomes" id="UP000199019"/>
    </source>
</evidence>
<dbReference type="GO" id="GO:0005980">
    <property type="term" value="P:glycogen catabolic process"/>
    <property type="evidence" value="ECO:0007669"/>
    <property type="project" value="InterPro"/>
</dbReference>
<dbReference type="SUPFAM" id="SSF51445">
    <property type="entry name" value="(Trans)glycosidases"/>
    <property type="match status" value="1"/>
</dbReference>
<dbReference type="PANTHER" id="PTHR43002">
    <property type="entry name" value="GLYCOGEN DEBRANCHING ENZYME"/>
    <property type="match status" value="1"/>
</dbReference>
<name>A0A1H9UFD3_9MICO</name>
<sequence>MSHPSRPVRHLPPPLGMTLVEGGAEFAVYAGHATAVEVCLFEEGDLDGVTERRIPLTEHVHGVWHGFLEGVQAGQRYGLRADGPWRPSEGLRYNPAKLLLDPYARALEGDVVWLPPVFGHQVDGSLTGDDEVPGTDDSAAFVPRCVVVDDRFDWGDDVRPDHAPADSVMYETHVRSLTRLHPEVPEELRGTYAGMCHPAVIRHLTELGVTAVELLPVQAFTSEPELVKRGTRNYWGYNTLGFFAPHAPYAAASDPQRVVDEFKGMVKLLHAAGIEVILDVVYNHTAEQSRRGATLSWRGLDNRAYYRLDERGHDVDVTGCGNTLDVRHAMVCRMVLDSLRYWVQECHVDGFRFDLAVALGRGRGDDYDPDHPFLVALRTDPVLSQVKLVAEPWDVGLHGWRTGQFPPPFSEWNDRFRDTARTFWLQDLAAVHADHPGHGVQELATRMAGSQDLFGARDRGPSASVNFVAAHDGFTLADLTRYNTKHNEANGEHNHDGNSSNRSWNHGVEGPDEALEPLRRRSMRNLMATQLLATGVPMINGGDELGRTQGGNNNAYCQDNAVSWLDWELEPWQEDLLATTAFLSHLRREFPALRQRSFFTGREVHEDGSTDLGWFDAEGEPMRSPAWEDRSTRTLQMLLNGAWIGHRSVLIVMHGGAEDAKVTLPSVPGLTAYELLWDSASERPQPTGAPIEPGKVSVTAASLQVYRAADPT</sequence>
<dbReference type="Gene3D" id="2.60.40.10">
    <property type="entry name" value="Immunoglobulins"/>
    <property type="match status" value="1"/>
</dbReference>
<dbReference type="SMART" id="SM00642">
    <property type="entry name" value="Aamy"/>
    <property type="match status" value="1"/>
</dbReference>
<protein>
    <submittedName>
        <fullName evidence="6">Glycogen operon protein</fullName>
    </submittedName>
</protein>
<dbReference type="AlphaFoldDB" id="A0A1H9UFD3"/>
<evidence type="ECO:0000313" key="6">
    <source>
        <dbReference type="EMBL" id="SES07978.1"/>
    </source>
</evidence>
<accession>A0A1H9UFD3</accession>
<dbReference type="CDD" id="cd11326">
    <property type="entry name" value="AmyAc_Glg_debranch"/>
    <property type="match status" value="1"/>
</dbReference>
<dbReference type="RefSeq" id="WP_091757537.1">
    <property type="nucleotide sequence ID" value="NZ_FOHB01000003.1"/>
</dbReference>
<proteinExistence type="inferred from homology"/>
<feature type="compositionally biased region" description="Basic and acidic residues" evidence="4">
    <location>
        <begin position="486"/>
        <end position="496"/>
    </location>
</feature>
<evidence type="ECO:0000256" key="4">
    <source>
        <dbReference type="SAM" id="MobiDB-lite"/>
    </source>
</evidence>
<dbReference type="CDD" id="cd02856">
    <property type="entry name" value="E_set_GDE_Isoamylase_N"/>
    <property type="match status" value="1"/>
</dbReference>
<dbReference type="Proteomes" id="UP000199019">
    <property type="component" value="Unassembled WGS sequence"/>
</dbReference>
<dbReference type="InterPro" id="IPR006047">
    <property type="entry name" value="GH13_cat_dom"/>
</dbReference>
<organism evidence="6 7">
    <name type="scientific">Pedococcus cremeus</name>
    <dbReference type="NCBI Taxonomy" id="587636"/>
    <lineage>
        <taxon>Bacteria</taxon>
        <taxon>Bacillati</taxon>
        <taxon>Actinomycetota</taxon>
        <taxon>Actinomycetes</taxon>
        <taxon>Micrococcales</taxon>
        <taxon>Intrasporangiaceae</taxon>
        <taxon>Pedococcus</taxon>
    </lineage>
</organism>
<dbReference type="InterPro" id="IPR004193">
    <property type="entry name" value="Glyco_hydro_13_N"/>
</dbReference>
<dbReference type="NCBIfam" id="TIGR02100">
    <property type="entry name" value="glgX_debranch"/>
    <property type="match status" value="1"/>
</dbReference>
<evidence type="ECO:0000259" key="5">
    <source>
        <dbReference type="SMART" id="SM00642"/>
    </source>
</evidence>
<dbReference type="InterPro" id="IPR014756">
    <property type="entry name" value="Ig_E-set"/>
</dbReference>
<dbReference type="SUPFAM" id="SSF81296">
    <property type="entry name" value="E set domains"/>
    <property type="match status" value="1"/>
</dbReference>